<reference evidence="7" key="1">
    <citation type="submission" date="2018-06" db="EMBL/GenBank/DDBJ databases">
        <authorList>
            <person name="Zhirakovskaya E."/>
        </authorList>
    </citation>
    <scope>NUCLEOTIDE SEQUENCE</scope>
</reference>
<proteinExistence type="inferred from homology"/>
<dbReference type="GO" id="GO:0016491">
    <property type="term" value="F:oxidoreductase activity"/>
    <property type="evidence" value="ECO:0007669"/>
    <property type="project" value="UniProtKB-KW"/>
</dbReference>
<dbReference type="PROSITE" id="PS51352">
    <property type="entry name" value="THIOREDOXIN_2"/>
    <property type="match status" value="1"/>
</dbReference>
<comment type="similarity">
    <text evidence="1">Belongs to the thioredoxin family. DsbA subfamily.</text>
</comment>
<evidence type="ECO:0000259" key="6">
    <source>
        <dbReference type="PROSITE" id="PS51352"/>
    </source>
</evidence>
<name>A0A3B0TY69_9ZZZZ</name>
<feature type="non-terminal residue" evidence="7">
    <location>
        <position position="1"/>
    </location>
</feature>
<dbReference type="Gene3D" id="3.40.30.10">
    <property type="entry name" value="Glutaredoxin"/>
    <property type="match status" value="1"/>
</dbReference>
<keyword evidence="5" id="KW-0676">Redox-active center</keyword>
<evidence type="ECO:0000256" key="4">
    <source>
        <dbReference type="ARBA" id="ARBA00023157"/>
    </source>
</evidence>
<dbReference type="PANTHER" id="PTHR13887:SF14">
    <property type="entry name" value="DISULFIDE BOND FORMATION PROTEIN D"/>
    <property type="match status" value="1"/>
</dbReference>
<evidence type="ECO:0000256" key="1">
    <source>
        <dbReference type="ARBA" id="ARBA00005791"/>
    </source>
</evidence>
<dbReference type="SUPFAM" id="SSF52833">
    <property type="entry name" value="Thioredoxin-like"/>
    <property type="match status" value="1"/>
</dbReference>
<feature type="domain" description="Thioredoxin" evidence="6">
    <location>
        <begin position="1"/>
        <end position="187"/>
    </location>
</feature>
<dbReference type="InterPro" id="IPR012336">
    <property type="entry name" value="Thioredoxin-like_fold"/>
</dbReference>
<evidence type="ECO:0000256" key="3">
    <source>
        <dbReference type="ARBA" id="ARBA00023002"/>
    </source>
</evidence>
<dbReference type="InterPro" id="IPR036249">
    <property type="entry name" value="Thioredoxin-like_sf"/>
</dbReference>
<dbReference type="AlphaFoldDB" id="A0A3B0TY69"/>
<evidence type="ECO:0000313" key="7">
    <source>
        <dbReference type="EMBL" id="VAW13494.1"/>
    </source>
</evidence>
<dbReference type="PANTHER" id="PTHR13887">
    <property type="entry name" value="GLUTATHIONE S-TRANSFERASE KAPPA"/>
    <property type="match status" value="1"/>
</dbReference>
<dbReference type="InterPro" id="IPR013766">
    <property type="entry name" value="Thioredoxin_domain"/>
</dbReference>
<accession>A0A3B0TY69</accession>
<sequence length="189" mass="20897">KPISSEDHIKGDPNALVKIIEFSDTECPFCKRFHPTMERAIEEYGKDGMVAWVYRHFPIDSRHSKARLEASAAELAGELGGNDKFWEYIGKIFEITPANDGLDLNLLPQIAEEIGLDRKPFEALVSKNDRSGGKFASHIEDNYRDGIASGVTGTPYSIIVAPNGKIFTINGAQPYSVVKSIIELALTEK</sequence>
<evidence type="ECO:0000256" key="2">
    <source>
        <dbReference type="ARBA" id="ARBA00022729"/>
    </source>
</evidence>
<keyword evidence="2" id="KW-0732">Signal</keyword>
<protein>
    <recommendedName>
        <fullName evidence="6">Thioredoxin domain-containing protein</fullName>
    </recommendedName>
</protein>
<dbReference type="EMBL" id="UOEN01000172">
    <property type="protein sequence ID" value="VAW13494.1"/>
    <property type="molecule type" value="Genomic_DNA"/>
</dbReference>
<keyword evidence="4" id="KW-1015">Disulfide bond</keyword>
<organism evidence="7">
    <name type="scientific">hydrothermal vent metagenome</name>
    <dbReference type="NCBI Taxonomy" id="652676"/>
    <lineage>
        <taxon>unclassified sequences</taxon>
        <taxon>metagenomes</taxon>
        <taxon>ecological metagenomes</taxon>
    </lineage>
</organism>
<evidence type="ECO:0000256" key="5">
    <source>
        <dbReference type="ARBA" id="ARBA00023284"/>
    </source>
</evidence>
<keyword evidence="3" id="KW-0560">Oxidoreductase</keyword>
<dbReference type="Pfam" id="PF13462">
    <property type="entry name" value="Thioredoxin_4"/>
    <property type="match status" value="1"/>
</dbReference>
<gene>
    <name evidence="7" type="ORF">MNBD_BACTEROID05-654</name>
</gene>